<evidence type="ECO:0000256" key="1">
    <source>
        <dbReference type="ARBA" id="ARBA00004651"/>
    </source>
</evidence>
<dbReference type="EMBL" id="FNNC01000003">
    <property type="protein sequence ID" value="SDW53861.1"/>
    <property type="molecule type" value="Genomic_DNA"/>
</dbReference>
<keyword evidence="10" id="KW-1185">Reference proteome</keyword>
<feature type="transmembrane region" description="Helical" evidence="7">
    <location>
        <begin position="276"/>
        <end position="293"/>
    </location>
</feature>
<keyword evidence="2" id="KW-0813">Transport</keyword>
<dbReference type="CDD" id="cd17324">
    <property type="entry name" value="MFS_NepI_like"/>
    <property type="match status" value="1"/>
</dbReference>
<keyword evidence="3" id="KW-1003">Cell membrane</keyword>
<feature type="domain" description="Major facilitator superfamily (MFS) profile" evidence="8">
    <location>
        <begin position="14"/>
        <end position="389"/>
    </location>
</feature>
<accession>A0A1H2UCD0</accession>
<proteinExistence type="predicted"/>
<keyword evidence="6 7" id="KW-0472">Membrane</keyword>
<dbReference type="PROSITE" id="PS50850">
    <property type="entry name" value="MFS"/>
    <property type="match status" value="1"/>
</dbReference>
<feature type="transmembrane region" description="Helical" evidence="7">
    <location>
        <begin position="45"/>
        <end position="72"/>
    </location>
</feature>
<feature type="transmembrane region" description="Helical" evidence="7">
    <location>
        <begin position="79"/>
        <end position="98"/>
    </location>
</feature>
<name>A0A1H2UCD0_9BACI</name>
<dbReference type="AlphaFoldDB" id="A0A1H2UCD0"/>
<dbReference type="Pfam" id="PF07690">
    <property type="entry name" value="MFS_1"/>
    <property type="match status" value="1"/>
</dbReference>
<feature type="transmembrane region" description="Helical" evidence="7">
    <location>
        <begin position="138"/>
        <end position="160"/>
    </location>
</feature>
<evidence type="ECO:0000256" key="5">
    <source>
        <dbReference type="ARBA" id="ARBA00022989"/>
    </source>
</evidence>
<evidence type="ECO:0000313" key="10">
    <source>
        <dbReference type="Proteomes" id="UP000199488"/>
    </source>
</evidence>
<dbReference type="Proteomes" id="UP000199488">
    <property type="component" value="Unassembled WGS sequence"/>
</dbReference>
<dbReference type="PANTHER" id="PTHR43124">
    <property type="entry name" value="PURINE EFFLUX PUMP PBUE"/>
    <property type="match status" value="1"/>
</dbReference>
<feature type="transmembrane region" description="Helical" evidence="7">
    <location>
        <begin position="166"/>
        <end position="190"/>
    </location>
</feature>
<reference evidence="9 10" key="1">
    <citation type="submission" date="2016-10" db="EMBL/GenBank/DDBJ databases">
        <authorList>
            <person name="de Groot N.N."/>
        </authorList>
    </citation>
    <scope>NUCLEOTIDE SEQUENCE [LARGE SCALE GENOMIC DNA]</scope>
    <source>
        <strain evidence="9 10">DSM 23126</strain>
    </source>
</reference>
<dbReference type="GO" id="GO:0022857">
    <property type="term" value="F:transmembrane transporter activity"/>
    <property type="evidence" value="ECO:0007669"/>
    <property type="project" value="InterPro"/>
</dbReference>
<sequence>MIVRNGQTFRPMVMIAMFMISTFAIGTTEYVAMGILSNVSDSFGITISAAGLIVSMYALGVAVLSPIAISLLVKFPRKYVLIGLMLLFIGSSVASALAPNYTVLLWARVFSALMHGPFFAIAMVMASEVVPPSKKSGAVAAINGGLTISLMIGVPFGAYIGDLFDWRVVFAGIAGLGVISLLGIIFYVPNMNAEEPTSMRKELGVFKRKQVLFALAITVFGYSGVFTAYTYIEPLLQDITGFGPVGITLSLFLFGVGGVLGNMLSGRLNAESLLKPLMVVMASLTVILSTLTLTSTIPWLAPVSVLLLGMGAFGTVPILQTTVIRAAEGAPSIASASAVSAFNLANAFGAWVGGVVISLGLSLPLIGMAGAVITLLGLMLSWLSFRSSEKDVQESRQGVPVSDSY</sequence>
<dbReference type="RefSeq" id="WP_091613640.1">
    <property type="nucleotide sequence ID" value="NZ_FNNC01000003.1"/>
</dbReference>
<feature type="transmembrane region" description="Helical" evidence="7">
    <location>
        <begin position="12"/>
        <end position="33"/>
    </location>
</feature>
<dbReference type="SUPFAM" id="SSF103473">
    <property type="entry name" value="MFS general substrate transporter"/>
    <property type="match status" value="1"/>
</dbReference>
<organism evidence="9 10">
    <name type="scientific">Marinococcus luteus</name>
    <dbReference type="NCBI Taxonomy" id="1122204"/>
    <lineage>
        <taxon>Bacteria</taxon>
        <taxon>Bacillati</taxon>
        <taxon>Bacillota</taxon>
        <taxon>Bacilli</taxon>
        <taxon>Bacillales</taxon>
        <taxon>Bacillaceae</taxon>
        <taxon>Marinococcus</taxon>
    </lineage>
</organism>
<dbReference type="STRING" id="1122204.SAMN05421781_1662"/>
<evidence type="ECO:0000256" key="3">
    <source>
        <dbReference type="ARBA" id="ARBA00022475"/>
    </source>
</evidence>
<feature type="transmembrane region" description="Helical" evidence="7">
    <location>
        <begin position="340"/>
        <end position="359"/>
    </location>
</feature>
<feature type="transmembrane region" description="Helical" evidence="7">
    <location>
        <begin position="244"/>
        <end position="264"/>
    </location>
</feature>
<comment type="subcellular location">
    <subcellularLocation>
        <location evidence="1">Cell membrane</location>
        <topology evidence="1">Multi-pass membrane protein</topology>
    </subcellularLocation>
</comment>
<evidence type="ECO:0000256" key="2">
    <source>
        <dbReference type="ARBA" id="ARBA00022448"/>
    </source>
</evidence>
<protein>
    <submittedName>
        <fullName evidence="9">Predicted arabinose efflux permease, MFS family</fullName>
    </submittedName>
</protein>
<dbReference type="Gene3D" id="1.20.1250.20">
    <property type="entry name" value="MFS general substrate transporter like domains"/>
    <property type="match status" value="1"/>
</dbReference>
<evidence type="ECO:0000256" key="6">
    <source>
        <dbReference type="ARBA" id="ARBA00023136"/>
    </source>
</evidence>
<dbReference type="InterPro" id="IPR050189">
    <property type="entry name" value="MFS_Efflux_Transporters"/>
</dbReference>
<dbReference type="OrthoDB" id="9788453at2"/>
<dbReference type="InterPro" id="IPR020846">
    <property type="entry name" value="MFS_dom"/>
</dbReference>
<keyword evidence="4 7" id="KW-0812">Transmembrane</keyword>
<feature type="transmembrane region" description="Helical" evidence="7">
    <location>
        <begin position="211"/>
        <end position="232"/>
    </location>
</feature>
<evidence type="ECO:0000313" key="9">
    <source>
        <dbReference type="EMBL" id="SDW53861.1"/>
    </source>
</evidence>
<dbReference type="PANTHER" id="PTHR43124:SF3">
    <property type="entry name" value="CHLORAMPHENICOL EFFLUX PUMP RV0191"/>
    <property type="match status" value="1"/>
</dbReference>
<feature type="transmembrane region" description="Helical" evidence="7">
    <location>
        <begin position="299"/>
        <end position="319"/>
    </location>
</feature>
<dbReference type="InterPro" id="IPR011701">
    <property type="entry name" value="MFS"/>
</dbReference>
<evidence type="ECO:0000256" key="7">
    <source>
        <dbReference type="SAM" id="Phobius"/>
    </source>
</evidence>
<dbReference type="GO" id="GO:0005886">
    <property type="term" value="C:plasma membrane"/>
    <property type="evidence" value="ECO:0007669"/>
    <property type="project" value="UniProtKB-SubCell"/>
</dbReference>
<evidence type="ECO:0000259" key="8">
    <source>
        <dbReference type="PROSITE" id="PS50850"/>
    </source>
</evidence>
<feature type="transmembrane region" description="Helical" evidence="7">
    <location>
        <begin position="365"/>
        <end position="385"/>
    </location>
</feature>
<keyword evidence="5 7" id="KW-1133">Transmembrane helix</keyword>
<evidence type="ECO:0000256" key="4">
    <source>
        <dbReference type="ARBA" id="ARBA00022692"/>
    </source>
</evidence>
<gene>
    <name evidence="9" type="ORF">SAMN05421781_1662</name>
</gene>
<feature type="transmembrane region" description="Helical" evidence="7">
    <location>
        <begin position="104"/>
        <end position="126"/>
    </location>
</feature>
<dbReference type="InterPro" id="IPR036259">
    <property type="entry name" value="MFS_trans_sf"/>
</dbReference>